<accession>A0A7S3NHU0</accession>
<keyword evidence="3" id="KW-0067">ATP-binding</keyword>
<protein>
    <recommendedName>
        <fullName evidence="5">Helicase ATP-binding domain-containing protein</fullName>
    </recommendedName>
</protein>
<dbReference type="Pfam" id="PF00271">
    <property type="entry name" value="Helicase_C"/>
    <property type="match status" value="1"/>
</dbReference>
<dbReference type="Gene3D" id="3.40.50.10810">
    <property type="entry name" value="Tandem AAA-ATPase domain"/>
    <property type="match status" value="1"/>
</dbReference>
<dbReference type="SUPFAM" id="SSF52540">
    <property type="entry name" value="P-loop containing nucleoside triphosphate hydrolases"/>
    <property type="match status" value="2"/>
</dbReference>
<dbReference type="GO" id="GO:0005524">
    <property type="term" value="F:ATP binding"/>
    <property type="evidence" value="ECO:0007669"/>
    <property type="project" value="UniProtKB-KW"/>
</dbReference>
<dbReference type="InterPro" id="IPR038718">
    <property type="entry name" value="SNF2-like_sf"/>
</dbReference>
<dbReference type="GO" id="GO:0016787">
    <property type="term" value="F:hydrolase activity"/>
    <property type="evidence" value="ECO:0007669"/>
    <property type="project" value="UniProtKB-KW"/>
</dbReference>
<dbReference type="GO" id="GO:0005634">
    <property type="term" value="C:nucleus"/>
    <property type="evidence" value="ECO:0007669"/>
    <property type="project" value="TreeGrafter"/>
</dbReference>
<proteinExistence type="predicted"/>
<dbReference type="PROSITE" id="PS51192">
    <property type="entry name" value="HELICASE_ATP_BIND_1"/>
    <property type="match status" value="1"/>
</dbReference>
<evidence type="ECO:0000256" key="3">
    <source>
        <dbReference type="ARBA" id="ARBA00022840"/>
    </source>
</evidence>
<dbReference type="InterPro" id="IPR014001">
    <property type="entry name" value="Helicase_ATP-bd"/>
</dbReference>
<dbReference type="SMART" id="SM00487">
    <property type="entry name" value="DEXDc"/>
    <property type="match status" value="1"/>
</dbReference>
<name>A0A7S3NHU0_9STRA</name>
<dbReference type="Pfam" id="PF00176">
    <property type="entry name" value="SNF2-rel_dom"/>
    <property type="match status" value="1"/>
</dbReference>
<feature type="domain" description="Helicase ATP-binding" evidence="5">
    <location>
        <begin position="363"/>
        <end position="584"/>
    </location>
</feature>
<evidence type="ECO:0000313" key="6">
    <source>
        <dbReference type="EMBL" id="CAE0361746.1"/>
    </source>
</evidence>
<dbReference type="CDD" id="cd18793">
    <property type="entry name" value="SF2_C_SNF"/>
    <property type="match status" value="1"/>
</dbReference>
<keyword evidence="2" id="KW-0378">Hydrolase</keyword>
<organism evidence="6">
    <name type="scientific">Aureoumbra lagunensis</name>
    <dbReference type="NCBI Taxonomy" id="44058"/>
    <lineage>
        <taxon>Eukaryota</taxon>
        <taxon>Sar</taxon>
        <taxon>Stramenopiles</taxon>
        <taxon>Ochrophyta</taxon>
        <taxon>Pelagophyceae</taxon>
        <taxon>Pelagomonadales</taxon>
        <taxon>Aureoumbra</taxon>
    </lineage>
</organism>
<reference evidence="6" key="1">
    <citation type="submission" date="2021-01" db="EMBL/GenBank/DDBJ databases">
        <authorList>
            <person name="Corre E."/>
            <person name="Pelletier E."/>
            <person name="Niang G."/>
            <person name="Scheremetjew M."/>
            <person name="Finn R."/>
            <person name="Kale V."/>
            <person name="Holt S."/>
            <person name="Cochrane G."/>
            <person name="Meng A."/>
            <person name="Brown T."/>
            <person name="Cohen L."/>
        </authorList>
    </citation>
    <scope>NUCLEOTIDE SEQUENCE</scope>
    <source>
        <strain evidence="6">CCMP1510</strain>
    </source>
</reference>
<evidence type="ECO:0000256" key="2">
    <source>
        <dbReference type="ARBA" id="ARBA00022801"/>
    </source>
</evidence>
<evidence type="ECO:0000256" key="1">
    <source>
        <dbReference type="ARBA" id="ARBA00022741"/>
    </source>
</evidence>
<evidence type="ECO:0000259" key="5">
    <source>
        <dbReference type="PROSITE" id="PS51192"/>
    </source>
</evidence>
<dbReference type="PANTHER" id="PTHR45626:SF38">
    <property type="entry name" value="DEAD-BOX PROTEIN"/>
    <property type="match status" value="1"/>
</dbReference>
<gene>
    <name evidence="6" type="ORF">ALAG00032_LOCUS2479</name>
</gene>
<evidence type="ECO:0000256" key="4">
    <source>
        <dbReference type="SAM" id="MobiDB-lite"/>
    </source>
</evidence>
<feature type="compositionally biased region" description="Polar residues" evidence="4">
    <location>
        <begin position="14"/>
        <end position="28"/>
    </location>
</feature>
<feature type="compositionally biased region" description="Basic residues" evidence="4">
    <location>
        <begin position="1"/>
        <end position="13"/>
    </location>
</feature>
<dbReference type="InterPro" id="IPR000330">
    <property type="entry name" value="SNF2_N"/>
</dbReference>
<dbReference type="PANTHER" id="PTHR45626">
    <property type="entry name" value="TRANSCRIPTION TERMINATION FACTOR 2-RELATED"/>
    <property type="match status" value="1"/>
</dbReference>
<dbReference type="InterPro" id="IPR050628">
    <property type="entry name" value="SNF2_RAD54_helicase_TF"/>
</dbReference>
<dbReference type="InterPro" id="IPR049730">
    <property type="entry name" value="SNF2/RAD54-like_C"/>
</dbReference>
<dbReference type="InterPro" id="IPR001650">
    <property type="entry name" value="Helicase_C-like"/>
</dbReference>
<dbReference type="InterPro" id="IPR027417">
    <property type="entry name" value="P-loop_NTPase"/>
</dbReference>
<keyword evidence="1" id="KW-0547">Nucleotide-binding</keyword>
<dbReference type="EMBL" id="HBIJ01003543">
    <property type="protein sequence ID" value="CAE0361746.1"/>
    <property type="molecule type" value="Transcribed_RNA"/>
</dbReference>
<dbReference type="Gene3D" id="3.40.50.300">
    <property type="entry name" value="P-loop containing nucleotide triphosphate hydrolases"/>
    <property type="match status" value="1"/>
</dbReference>
<feature type="region of interest" description="Disordered" evidence="4">
    <location>
        <begin position="1"/>
        <end position="43"/>
    </location>
</feature>
<dbReference type="GO" id="GO:0006281">
    <property type="term" value="P:DNA repair"/>
    <property type="evidence" value="ECO:0007669"/>
    <property type="project" value="TreeGrafter"/>
</dbReference>
<sequence>MPYSKKKTARRSGSKASGATGTTVTTKKPSAKRSANKASEERTCKKRRAVAEIKFDPPLVATINFVDGAMLSSATRHDGSAWSSDSSGVMSAQLTARHEPCRLMGYRRIEFQVKNEEKVWKWLCRPIPGTEKIKPKSHKIGIEYFNCDGEPELKETEGRTTVSRLLAACNKGNIVAKSSEDVDFLSSLHVNQRPQFVDRFKAPVFRTLCYRLEQAHEANKLFIEIRVYATRILFYLIADESIRKVFSGLEPLGKIRKLTQPPSCFDQPALLVNTKSNAQTPFTLEAVMRSAEHPGGPEADQPSAIALEMKPYQRQALYWMCQMEDKDLNQMFWERREFYAEQNTIHHEDQFWYYAPDLGECRLELPPRTSGGILSDEMGLGKTLESVALICARPATKVDDRLLPPVQKIEINQQDDDEEMDGTVSINDEAQGLIRARATLVIVPAALASQWVDECAKSCNPGSLRVGTIFTQQDRNKYCYPFSTHRRISESTRQNLLIDLASNDIVITTYGIINTTSAFHERLLGGIYWHRLLLDEMQYVASPNTQLARRCASLRSRTRWMVSGTPLSDGIGDLNGELRFLGIWPFSLSDASDGFWEHCVGNPWNRREPEALTRLECLLRRVVLRRSKAQSYAYGPLLSRPLLDLPRRGDVTVAVTPPPAETGVLLVIDALAAAVISKIGTSHADLCLRLMRQSTTSTRSPLLQDADLNALCRLYNQRIAAAAANASSAFAGSGLISFQPHVLSPGDAIEMLTSRDRSRHEARGRRDQDDLLVGGISQRQRVAMDNYVGGSEAVTTARNSSRVLSTLALSQRLQEARAQFLHFERLRIQYKTNLRKSLLNWMLLQLFLGRGDSLLSADVTLGSNEEEERQEQVRTRAQVGSEDPALVRARAVVCDRRRMAIGRFLVQTNRAAILSAFNEKKSKTVAPLVGSDDRRLDLDMRPIPFLRWLCTEDKSNVVKSGNDQLDIFSWQNVRKETSTCSEKIGEIQLQLLSITQHIRRLEASVLELRTQRDAKIAQSEHFYSKAAQFRSKLQEENSQIALLKLVDELNAATVAYETTLAETGLEQRTLVNAKASAESQLSEAQAARLASATDEEQKKEALVLTNSERELCDALSQARAAARDSRKLAEELGADATEEQKKEYEALQKRKPLEDADKTIKDAWRNEEKQFRQSLPAEARHFFYPTRTSVGINTQSGEEQLQYRVTQQGVKDLSRLEDPRERPAYRCPCCFGYLDYEFSADSKSALRLCVTPCLHLTCESCAVNQILHAGVQNAIRNRFITQQGALTLANEGRLEAPCIICRRSFRLEDCILVTRGPPPTLQEVTNQAIPDIEMDHVEETLDEDAPPRFHAAIDVEKALQLPPLDSGIEPLRDVRHPNIPLELLRYLSVARQQAHSAKIALLISDIKRILRDDPCEKMVVFTTIRAAVEHVAADLYLSGIGHETLVTGNSSGISDRVRRWQNDDTCNVFVVNAGVAAAGLTLTAARYMFLLEPFLSKGQEIQAMNRCHRIGQEREVHTITYFVRNSIEERILAYRARAAGSTSENFNELSVLATPGDSRTMSTQKIRFFFGIDDYLPDFDPPLMPQSHSENGPERLDSFFEEEIESDAFTSASDY</sequence>
<dbReference type="GO" id="GO:0008094">
    <property type="term" value="F:ATP-dependent activity, acting on DNA"/>
    <property type="evidence" value="ECO:0007669"/>
    <property type="project" value="TreeGrafter"/>
</dbReference>